<evidence type="ECO:0000313" key="2">
    <source>
        <dbReference type="EMBL" id="GAA5056850.1"/>
    </source>
</evidence>
<keyword evidence="3" id="KW-1185">Reference proteome</keyword>
<dbReference type="Proteomes" id="UP001500603">
    <property type="component" value="Unassembled WGS sequence"/>
</dbReference>
<evidence type="ECO:0000256" key="1">
    <source>
        <dbReference type="SAM" id="MobiDB-lite"/>
    </source>
</evidence>
<gene>
    <name evidence="2" type="ORF">GCM10023318_34770</name>
</gene>
<feature type="region of interest" description="Disordered" evidence="1">
    <location>
        <begin position="68"/>
        <end position="173"/>
    </location>
</feature>
<feature type="compositionally biased region" description="Low complexity" evidence="1">
    <location>
        <begin position="73"/>
        <end position="82"/>
    </location>
</feature>
<reference evidence="3" key="1">
    <citation type="journal article" date="2019" name="Int. J. Syst. Evol. Microbiol.">
        <title>The Global Catalogue of Microorganisms (GCM) 10K type strain sequencing project: providing services to taxonomists for standard genome sequencing and annotation.</title>
        <authorList>
            <consortium name="The Broad Institute Genomics Platform"/>
            <consortium name="The Broad Institute Genome Sequencing Center for Infectious Disease"/>
            <person name="Wu L."/>
            <person name="Ma J."/>
        </authorList>
    </citation>
    <scope>NUCLEOTIDE SEQUENCE [LARGE SCALE GENOMIC DNA]</scope>
    <source>
        <strain evidence="3">JCM 18298</strain>
    </source>
</reference>
<proteinExistence type="predicted"/>
<protein>
    <submittedName>
        <fullName evidence="2">Uncharacterized protein</fullName>
    </submittedName>
</protein>
<organism evidence="2 3">
    <name type="scientific">Nocardia callitridis</name>
    <dbReference type="NCBI Taxonomy" id="648753"/>
    <lineage>
        <taxon>Bacteria</taxon>
        <taxon>Bacillati</taxon>
        <taxon>Actinomycetota</taxon>
        <taxon>Actinomycetes</taxon>
        <taxon>Mycobacteriales</taxon>
        <taxon>Nocardiaceae</taxon>
        <taxon>Nocardia</taxon>
    </lineage>
</organism>
<feature type="compositionally biased region" description="Polar residues" evidence="1">
    <location>
        <begin position="130"/>
        <end position="143"/>
    </location>
</feature>
<comment type="caution">
    <text evidence="2">The sequence shown here is derived from an EMBL/GenBank/DDBJ whole genome shotgun (WGS) entry which is preliminary data.</text>
</comment>
<accession>A0ABP9KDS2</accession>
<evidence type="ECO:0000313" key="3">
    <source>
        <dbReference type="Proteomes" id="UP001500603"/>
    </source>
</evidence>
<sequence>MHRSTVATVTRNGKPPRRFGYITTQNPGVSEFATRHEIDRRADLLGLPNHLPHRAHGDNQRVLASAKTPTPQAAAVAVASSAPESGCADLAEQSHDSPSDRVTWGEPNEAASTNTLRINGGRSPTAPRTHASSTRYNSAGNLTQHHRSTARAAATRQLPPPQRDSCIACGQPR</sequence>
<dbReference type="EMBL" id="BAABJM010000002">
    <property type="protein sequence ID" value="GAA5056850.1"/>
    <property type="molecule type" value="Genomic_DNA"/>
</dbReference>
<name>A0ABP9KDS2_9NOCA</name>